<evidence type="ECO:0000256" key="3">
    <source>
        <dbReference type="ARBA" id="ARBA00022589"/>
    </source>
</evidence>
<dbReference type="OrthoDB" id="9997102at2759"/>
<dbReference type="GeneID" id="43593391"/>
<comment type="caution">
    <text evidence="6">The sequence shown here is derived from an EMBL/GenBank/DDBJ whole genome shotgun (WGS) entry which is preliminary data.</text>
</comment>
<feature type="domain" description="NmrA-like" evidence="5">
    <location>
        <begin position="7"/>
        <end position="281"/>
    </location>
</feature>
<accession>A0A370TYG8</accession>
<dbReference type="InterPro" id="IPR008030">
    <property type="entry name" value="NmrA-like"/>
</dbReference>
<evidence type="ECO:0000256" key="2">
    <source>
        <dbReference type="ARBA" id="ARBA00005372"/>
    </source>
</evidence>
<keyword evidence="3" id="KW-0017">Alkaloid metabolism</keyword>
<evidence type="ECO:0000256" key="1">
    <source>
        <dbReference type="ARBA" id="ARBA00005107"/>
    </source>
</evidence>
<reference evidence="6 7" key="1">
    <citation type="journal article" date="2018" name="IMA Fungus">
        <title>IMA Genome-F 9: Draft genome sequence of Annulohypoxylon stygium, Aspergillus mulundensis, Berkeleyomyces basicola (syn. Thielaviopsis basicola), Ceratocystis smalleyi, two Cercospora beticola strains, Coleophoma cylindrospora, Fusarium fracticaudum, Phialophora cf. hyalina, and Morchella septimelata.</title>
        <authorList>
            <person name="Wingfield B.D."/>
            <person name="Bills G.F."/>
            <person name="Dong Y."/>
            <person name="Huang W."/>
            <person name="Nel W.J."/>
            <person name="Swalarsk-Parry B.S."/>
            <person name="Vaghefi N."/>
            <person name="Wilken P.M."/>
            <person name="An Z."/>
            <person name="de Beer Z.W."/>
            <person name="De Vos L."/>
            <person name="Chen L."/>
            <person name="Duong T.A."/>
            <person name="Gao Y."/>
            <person name="Hammerbacher A."/>
            <person name="Kikkert J.R."/>
            <person name="Li Y."/>
            <person name="Li H."/>
            <person name="Li K."/>
            <person name="Li Q."/>
            <person name="Liu X."/>
            <person name="Ma X."/>
            <person name="Naidoo K."/>
            <person name="Pethybridge S.J."/>
            <person name="Sun J."/>
            <person name="Steenkamp E.T."/>
            <person name="van der Nest M.A."/>
            <person name="van Wyk S."/>
            <person name="Wingfield M.J."/>
            <person name="Xiong C."/>
            <person name="Yue Q."/>
            <person name="Zhang X."/>
        </authorList>
    </citation>
    <scope>NUCLEOTIDE SEQUENCE [LARGE SCALE GENOMIC DNA]</scope>
    <source>
        <strain evidence="6 7">BP 5553</strain>
    </source>
</reference>
<evidence type="ECO:0000313" key="7">
    <source>
        <dbReference type="Proteomes" id="UP000254866"/>
    </source>
</evidence>
<comment type="similarity">
    <text evidence="2">Belongs to the fgaFS/easG family.</text>
</comment>
<dbReference type="GO" id="GO:0016491">
    <property type="term" value="F:oxidoreductase activity"/>
    <property type="evidence" value="ECO:0007669"/>
    <property type="project" value="UniProtKB-KW"/>
</dbReference>
<dbReference type="EMBL" id="NPIC01000001">
    <property type="protein sequence ID" value="RDL40563.1"/>
    <property type="molecule type" value="Genomic_DNA"/>
</dbReference>
<dbReference type="UniPathway" id="UPA00327"/>
<dbReference type="STRING" id="2656787.A0A370TYG8"/>
<keyword evidence="7" id="KW-1185">Reference proteome</keyword>
<comment type="pathway">
    <text evidence="1">Alkaloid biosynthesis; ergot alkaloid biosynthesis.</text>
</comment>
<dbReference type="PANTHER" id="PTHR43162:SF1">
    <property type="entry name" value="PRESTALK A DIFFERENTIATION PROTEIN A"/>
    <property type="match status" value="1"/>
</dbReference>
<dbReference type="InterPro" id="IPR051604">
    <property type="entry name" value="Ergot_Alk_Oxidoreductase"/>
</dbReference>
<dbReference type="GO" id="GO:0035835">
    <property type="term" value="P:indole alkaloid biosynthetic process"/>
    <property type="evidence" value="ECO:0007669"/>
    <property type="project" value="UniProtKB-UniPathway"/>
</dbReference>
<protein>
    <submittedName>
        <fullName evidence="6">NAD(P)-binding Rossmann-fold containing protein</fullName>
    </submittedName>
</protein>
<dbReference type="Gene3D" id="3.90.25.10">
    <property type="entry name" value="UDP-galactose 4-epimerase, domain 1"/>
    <property type="match status" value="1"/>
</dbReference>
<dbReference type="SUPFAM" id="SSF51735">
    <property type="entry name" value="NAD(P)-binding Rossmann-fold domains"/>
    <property type="match status" value="1"/>
</dbReference>
<dbReference type="NCBIfam" id="TIGR03649">
    <property type="entry name" value="ergot_EASG"/>
    <property type="match status" value="1"/>
</dbReference>
<dbReference type="Proteomes" id="UP000254866">
    <property type="component" value="Unassembled WGS sequence"/>
</dbReference>
<evidence type="ECO:0000256" key="4">
    <source>
        <dbReference type="ARBA" id="ARBA00023002"/>
    </source>
</evidence>
<dbReference type="Pfam" id="PF05368">
    <property type="entry name" value="NmrA"/>
    <property type="match status" value="1"/>
</dbReference>
<dbReference type="InterPro" id="IPR036291">
    <property type="entry name" value="NAD(P)-bd_dom_sf"/>
</dbReference>
<dbReference type="Gene3D" id="3.40.50.720">
    <property type="entry name" value="NAD(P)-binding Rossmann-like Domain"/>
    <property type="match status" value="1"/>
</dbReference>
<name>A0A370TYG8_9HELO</name>
<dbReference type="AlphaFoldDB" id="A0A370TYG8"/>
<dbReference type="InterPro" id="IPR019901">
    <property type="entry name" value="Ergot_alkaloid_biosynthesis"/>
</dbReference>
<evidence type="ECO:0000313" key="6">
    <source>
        <dbReference type="EMBL" id="RDL40563.1"/>
    </source>
</evidence>
<gene>
    <name evidence="6" type="ORF">BP5553_00542</name>
</gene>
<dbReference type="RefSeq" id="XP_031873219.1">
    <property type="nucleotide sequence ID" value="XM_032009165.1"/>
</dbReference>
<sequence length="293" mass="32208">MSSASSQETILLLGGTGKISSRIARLLSSANYSVLQASRSGVAEPLPHCQGVKFDWFDPTTYENPFASSPISAVFLVSPMILDPFGPMKTFVDLAREKGVNRFVLLSASVIEVGDGPAQSTISKYISEIGVEYAILRPTWFMENFSEQQHLPTIRDASQIITATGEGKVPFISADDIAAIAVHSLTDKTPHNTDHLIFGPELFTFDEVTALLTKKLKRQITHVKISQEQFEGMISQFGIPDDYAKMLAGLDTFIKEGREERSSDAVKKVTGREPKTLETYLDECVARGVWDGK</sequence>
<proteinExistence type="inferred from homology"/>
<keyword evidence="4" id="KW-0560">Oxidoreductase</keyword>
<organism evidence="6 7">
    <name type="scientific">Venustampulla echinocandica</name>
    <dbReference type="NCBI Taxonomy" id="2656787"/>
    <lineage>
        <taxon>Eukaryota</taxon>
        <taxon>Fungi</taxon>
        <taxon>Dikarya</taxon>
        <taxon>Ascomycota</taxon>
        <taxon>Pezizomycotina</taxon>
        <taxon>Leotiomycetes</taxon>
        <taxon>Helotiales</taxon>
        <taxon>Pleuroascaceae</taxon>
        <taxon>Venustampulla</taxon>
    </lineage>
</organism>
<dbReference type="PANTHER" id="PTHR43162">
    <property type="match status" value="1"/>
</dbReference>
<evidence type="ECO:0000259" key="5">
    <source>
        <dbReference type="Pfam" id="PF05368"/>
    </source>
</evidence>